<comment type="caution">
    <text evidence="2">The sequence shown here is derived from an EMBL/GenBank/DDBJ whole genome shotgun (WGS) entry which is preliminary data.</text>
</comment>
<protein>
    <submittedName>
        <fullName evidence="2">Uncharacterized protein</fullName>
    </submittedName>
</protein>
<keyword evidence="3" id="KW-1185">Reference proteome</keyword>
<dbReference type="AlphaFoldDB" id="A0A2V0NXX5"/>
<organism evidence="2 3">
    <name type="scientific">Raphidocelis subcapitata</name>
    <dbReference type="NCBI Taxonomy" id="307507"/>
    <lineage>
        <taxon>Eukaryota</taxon>
        <taxon>Viridiplantae</taxon>
        <taxon>Chlorophyta</taxon>
        <taxon>core chlorophytes</taxon>
        <taxon>Chlorophyceae</taxon>
        <taxon>CS clade</taxon>
        <taxon>Sphaeropleales</taxon>
        <taxon>Selenastraceae</taxon>
        <taxon>Raphidocelis</taxon>
    </lineage>
</organism>
<dbReference type="OrthoDB" id="10618342at2759"/>
<evidence type="ECO:0000313" key="2">
    <source>
        <dbReference type="EMBL" id="GBF92189.1"/>
    </source>
</evidence>
<dbReference type="InParanoid" id="A0A2V0NXX5"/>
<evidence type="ECO:0000313" key="3">
    <source>
        <dbReference type="Proteomes" id="UP000247498"/>
    </source>
</evidence>
<feature type="chain" id="PRO_5016090804" evidence="1">
    <location>
        <begin position="23"/>
        <end position="187"/>
    </location>
</feature>
<name>A0A2V0NXX5_9CHLO</name>
<dbReference type="EMBL" id="BDRX01000030">
    <property type="protein sequence ID" value="GBF92189.1"/>
    <property type="molecule type" value="Genomic_DNA"/>
</dbReference>
<keyword evidence="1" id="KW-0732">Signal</keyword>
<dbReference type="Proteomes" id="UP000247498">
    <property type="component" value="Unassembled WGS sequence"/>
</dbReference>
<gene>
    <name evidence="2" type="ORF">Rsub_05271</name>
</gene>
<evidence type="ECO:0000256" key="1">
    <source>
        <dbReference type="SAM" id="SignalP"/>
    </source>
</evidence>
<proteinExistence type="predicted"/>
<feature type="signal peptide" evidence="1">
    <location>
        <begin position="1"/>
        <end position="22"/>
    </location>
</feature>
<sequence length="187" mass="18795">MAMARLAAVGVALLLSVALANAQDVPAPRNTRPVPKNVTVDEKEKPNTMLSSNTTGMGASCVPSSTDFFGPGSGCSDTEACCPSTNTCFDITGGCEAFARRCPPPECGRDLGFKLTECPADVTKVFKKGGVKCSTSADTMCFTNATALALKCSGPSPNAAGPAAAPSMAATAAAGALALALAHLLHP</sequence>
<reference evidence="2 3" key="1">
    <citation type="journal article" date="2018" name="Sci. Rep.">
        <title>Raphidocelis subcapitata (=Pseudokirchneriella subcapitata) provides an insight into genome evolution and environmental adaptations in the Sphaeropleales.</title>
        <authorList>
            <person name="Suzuki S."/>
            <person name="Yamaguchi H."/>
            <person name="Nakajima N."/>
            <person name="Kawachi M."/>
        </authorList>
    </citation>
    <scope>NUCLEOTIDE SEQUENCE [LARGE SCALE GENOMIC DNA]</scope>
    <source>
        <strain evidence="2 3">NIES-35</strain>
    </source>
</reference>
<accession>A0A2V0NXX5</accession>